<dbReference type="AlphaFoldDB" id="A0A5C4RWU7"/>
<organism evidence="1 2">
    <name type="scientific">Arenimonas terrae</name>
    <dbReference type="NCBI Taxonomy" id="2546226"/>
    <lineage>
        <taxon>Bacteria</taxon>
        <taxon>Pseudomonadati</taxon>
        <taxon>Pseudomonadota</taxon>
        <taxon>Gammaproteobacteria</taxon>
        <taxon>Lysobacterales</taxon>
        <taxon>Lysobacteraceae</taxon>
        <taxon>Arenimonas</taxon>
    </lineage>
</organism>
<sequence length="103" mass="11492">MDTDLDPTIDPTVACSDCQACCCQLPVLVLPGDAPPEHFLDEDDQGYLIMAKADDGWCVALDRERMCCSIYEQRPFVCREFAMGGGDCGQVRDDWRRIALSLQ</sequence>
<dbReference type="Proteomes" id="UP000305760">
    <property type="component" value="Unassembled WGS sequence"/>
</dbReference>
<dbReference type="Pfam" id="PF03692">
    <property type="entry name" value="CxxCxxCC"/>
    <property type="match status" value="1"/>
</dbReference>
<dbReference type="OrthoDB" id="71604at2"/>
<evidence type="ECO:0000313" key="1">
    <source>
        <dbReference type="EMBL" id="TNJ35231.1"/>
    </source>
</evidence>
<accession>A0A5C4RWU7</accession>
<evidence type="ECO:0000313" key="2">
    <source>
        <dbReference type="Proteomes" id="UP000305760"/>
    </source>
</evidence>
<dbReference type="InterPro" id="IPR005358">
    <property type="entry name" value="Puta_zinc/iron-chelating_dom"/>
</dbReference>
<name>A0A5C4RWU7_9GAMM</name>
<comment type="caution">
    <text evidence="1">The sequence shown here is derived from an EMBL/GenBank/DDBJ whole genome shotgun (WGS) entry which is preliminary data.</text>
</comment>
<keyword evidence="2" id="KW-1185">Reference proteome</keyword>
<dbReference type="EMBL" id="SMDR01000001">
    <property type="protein sequence ID" value="TNJ35231.1"/>
    <property type="molecule type" value="Genomic_DNA"/>
</dbReference>
<proteinExistence type="predicted"/>
<protein>
    <submittedName>
        <fullName evidence="1">YkgJ family cysteine cluster protein</fullName>
    </submittedName>
</protein>
<dbReference type="RefSeq" id="WP_139446468.1">
    <property type="nucleotide sequence ID" value="NZ_SMDR01000001.1"/>
</dbReference>
<reference evidence="1 2" key="1">
    <citation type="submission" date="2019-03" db="EMBL/GenBank/DDBJ databases">
        <title>Arenimonas daejeonensis sp. nov., isolated from compost.</title>
        <authorList>
            <person name="Jeon C.O."/>
        </authorList>
    </citation>
    <scope>NUCLEOTIDE SEQUENCE [LARGE SCALE GENOMIC DNA]</scope>
    <source>
        <strain evidence="1 2">R29</strain>
    </source>
</reference>
<gene>
    <name evidence="1" type="ORF">E1B00_05595</name>
</gene>